<evidence type="ECO:0000313" key="1">
    <source>
        <dbReference type="EMBL" id="EPB66988.1"/>
    </source>
</evidence>
<name>A0A0D6L7Q0_9BILA</name>
<sequence>MGKFNYLLNAFQGEQAKQRTDSKLRTTTMEKRHDCWKRLRDSTTPVQRTFSNEMATTVIQLRNEGKNVDHRWLMNMIFRKFESAIQTKVLEKGTDYNLRKRVGEILRAVDNI</sequence>
<accession>A0A0D6L7Q0</accession>
<evidence type="ECO:0000313" key="2">
    <source>
        <dbReference type="Proteomes" id="UP000054495"/>
    </source>
</evidence>
<keyword evidence="2" id="KW-1185">Reference proteome</keyword>
<protein>
    <submittedName>
        <fullName evidence="1">Uncharacterized protein</fullName>
    </submittedName>
</protein>
<gene>
    <name evidence="1" type="ORF">ANCCEY_13921</name>
</gene>
<dbReference type="EMBL" id="KE125828">
    <property type="protein sequence ID" value="EPB66988.1"/>
    <property type="molecule type" value="Genomic_DNA"/>
</dbReference>
<proteinExistence type="predicted"/>
<dbReference type="Proteomes" id="UP000054495">
    <property type="component" value="Unassembled WGS sequence"/>
</dbReference>
<reference evidence="1 2" key="1">
    <citation type="submission" date="2013-05" db="EMBL/GenBank/DDBJ databases">
        <title>Draft genome of the parasitic nematode Anyclostoma ceylanicum.</title>
        <authorList>
            <person name="Mitreva M."/>
        </authorList>
    </citation>
    <scope>NUCLEOTIDE SEQUENCE [LARGE SCALE GENOMIC DNA]</scope>
</reference>
<organism evidence="1 2">
    <name type="scientific">Ancylostoma ceylanicum</name>
    <dbReference type="NCBI Taxonomy" id="53326"/>
    <lineage>
        <taxon>Eukaryota</taxon>
        <taxon>Metazoa</taxon>
        <taxon>Ecdysozoa</taxon>
        <taxon>Nematoda</taxon>
        <taxon>Chromadorea</taxon>
        <taxon>Rhabditida</taxon>
        <taxon>Rhabditina</taxon>
        <taxon>Rhabditomorpha</taxon>
        <taxon>Strongyloidea</taxon>
        <taxon>Ancylostomatidae</taxon>
        <taxon>Ancylostomatinae</taxon>
        <taxon>Ancylostoma</taxon>
    </lineage>
</organism>
<dbReference type="AlphaFoldDB" id="A0A0D6L7Q0"/>